<dbReference type="EMBL" id="ANOF01000042">
    <property type="protein sequence ID" value="EMI28239.1"/>
    <property type="molecule type" value="Genomic_DNA"/>
</dbReference>
<protein>
    <submittedName>
        <fullName evidence="1">Uncharacterized protein</fullName>
    </submittedName>
</protein>
<evidence type="ECO:0000313" key="2">
    <source>
        <dbReference type="Proteomes" id="UP000011996"/>
    </source>
</evidence>
<accession>M5SPR3</accession>
<proteinExistence type="predicted"/>
<evidence type="ECO:0000313" key="1">
    <source>
        <dbReference type="EMBL" id="EMI28239.1"/>
    </source>
</evidence>
<comment type="caution">
    <text evidence="1">The sequence shown here is derived from an EMBL/GenBank/DDBJ whole genome shotgun (WGS) entry which is preliminary data.</text>
</comment>
<dbReference type="STRING" id="1263868.RESH_01200"/>
<dbReference type="PATRIC" id="fig|1263868.3.peg.1288"/>
<dbReference type="Proteomes" id="UP000011996">
    <property type="component" value="Unassembled WGS sequence"/>
</dbReference>
<gene>
    <name evidence="1" type="ORF">RESH_01200</name>
</gene>
<name>M5SPR3_9BACT</name>
<organism evidence="1 2">
    <name type="scientific">Rhodopirellula europaea SH398</name>
    <dbReference type="NCBI Taxonomy" id="1263868"/>
    <lineage>
        <taxon>Bacteria</taxon>
        <taxon>Pseudomonadati</taxon>
        <taxon>Planctomycetota</taxon>
        <taxon>Planctomycetia</taxon>
        <taxon>Pirellulales</taxon>
        <taxon>Pirellulaceae</taxon>
        <taxon>Rhodopirellula</taxon>
    </lineage>
</organism>
<reference evidence="1 2" key="1">
    <citation type="journal article" date="2013" name="Mar. Genomics">
        <title>Expression of sulfatases in Rhodopirellula baltica and the diversity of sulfatases in the genus Rhodopirellula.</title>
        <authorList>
            <person name="Wegner C.E."/>
            <person name="Richter-Heitmann T."/>
            <person name="Klindworth A."/>
            <person name="Klockow C."/>
            <person name="Richter M."/>
            <person name="Achstetter T."/>
            <person name="Glockner F.O."/>
            <person name="Harder J."/>
        </authorList>
    </citation>
    <scope>NUCLEOTIDE SEQUENCE [LARGE SCALE GENOMIC DNA]</scope>
    <source>
        <strain evidence="1 2">SH398</strain>
    </source>
</reference>
<sequence length="42" mass="4872">MFMARFFGSSDEKRRLSQLYVKVVTIQFDRLKRTASAVDGDT</sequence>
<dbReference type="AlphaFoldDB" id="M5SPR3"/>